<keyword evidence="1" id="KW-0812">Transmembrane</keyword>
<reference evidence="2 3" key="1">
    <citation type="submission" date="2016-10" db="EMBL/GenBank/DDBJ databases">
        <title>Draft genome sequence of Coniochaeta ligniaria NRRL30616, a lignocellulolytic fungus for bioabatement of inhibitors in plant biomass hydrolysates.</title>
        <authorList>
            <consortium name="DOE Joint Genome Institute"/>
            <person name="Jimenez D.J."/>
            <person name="Hector R.E."/>
            <person name="Riley R."/>
            <person name="Sun H."/>
            <person name="Grigoriev I.V."/>
            <person name="Van Elsas J.D."/>
            <person name="Nichols N.N."/>
        </authorList>
    </citation>
    <scope>NUCLEOTIDE SEQUENCE [LARGE SCALE GENOMIC DNA]</scope>
    <source>
        <strain evidence="2 3">NRRL 30616</strain>
    </source>
</reference>
<dbReference type="Proteomes" id="UP000182658">
    <property type="component" value="Unassembled WGS sequence"/>
</dbReference>
<sequence>EATKKNIKFAVYNPNTVIIYDNFNFINYVKKLVGRKKNRIVNLITSYIIAYLKLGGLLK</sequence>
<dbReference type="InParanoid" id="A0A1J7IWY8"/>
<evidence type="ECO:0000313" key="3">
    <source>
        <dbReference type="Proteomes" id="UP000182658"/>
    </source>
</evidence>
<protein>
    <submittedName>
        <fullName evidence="2">Uncharacterized protein</fullName>
    </submittedName>
</protein>
<feature type="non-terminal residue" evidence="2">
    <location>
        <position position="1"/>
    </location>
</feature>
<dbReference type="AlphaFoldDB" id="A0A1J7IWY8"/>
<keyword evidence="1" id="KW-0472">Membrane</keyword>
<keyword evidence="1" id="KW-1133">Transmembrane helix</keyword>
<organism evidence="2 3">
    <name type="scientific">Coniochaeta ligniaria NRRL 30616</name>
    <dbReference type="NCBI Taxonomy" id="1408157"/>
    <lineage>
        <taxon>Eukaryota</taxon>
        <taxon>Fungi</taxon>
        <taxon>Dikarya</taxon>
        <taxon>Ascomycota</taxon>
        <taxon>Pezizomycotina</taxon>
        <taxon>Sordariomycetes</taxon>
        <taxon>Sordariomycetidae</taxon>
        <taxon>Coniochaetales</taxon>
        <taxon>Coniochaetaceae</taxon>
        <taxon>Coniochaeta</taxon>
    </lineage>
</organism>
<name>A0A1J7IWY8_9PEZI</name>
<evidence type="ECO:0000256" key="1">
    <source>
        <dbReference type="SAM" id="Phobius"/>
    </source>
</evidence>
<proteinExistence type="predicted"/>
<evidence type="ECO:0000313" key="2">
    <source>
        <dbReference type="EMBL" id="OIW22096.1"/>
    </source>
</evidence>
<feature type="transmembrane region" description="Helical" evidence="1">
    <location>
        <begin position="40"/>
        <end position="58"/>
    </location>
</feature>
<gene>
    <name evidence="2" type="ORF">CONLIGDRAFT_587608</name>
</gene>
<accession>A0A1J7IWY8</accession>
<dbReference type="EMBL" id="KV875181">
    <property type="protein sequence ID" value="OIW22096.1"/>
    <property type="molecule type" value="Genomic_DNA"/>
</dbReference>
<keyword evidence="3" id="KW-1185">Reference proteome</keyword>
<dbReference type="OrthoDB" id="5239930at2759"/>